<feature type="domain" description="CBS" evidence="3">
    <location>
        <begin position="237"/>
        <end position="294"/>
    </location>
</feature>
<dbReference type="GO" id="GO:0000324">
    <property type="term" value="C:fungal-type vacuole"/>
    <property type="evidence" value="ECO:0007669"/>
    <property type="project" value="TreeGrafter"/>
</dbReference>
<dbReference type="EMBL" id="JAGSYN010000082">
    <property type="protein sequence ID" value="KAG7664448.1"/>
    <property type="molecule type" value="Genomic_DNA"/>
</dbReference>
<keyword evidence="2" id="KW-0129">CBS domain</keyword>
<name>A0A8J5QQ82_9ASCO</name>
<accession>A0A8J5QQ82</accession>
<sequence length="341" mass="37162">MSLTIITYGCKVPAGIFVPSMAAGATFGRALGVIADMIYQSHPNAGYFQTCPQDGSPCIIPGTYAFLGAAAGLCGITDLTVTVVIIMFELTGALRFIVPTMIVVAVTKGINDRWGHGGIAEQMIRFNGLPYMDSKEDFVFAVTVEAAMSNVVVAFSSEDDDANGGMRLGDVRKVLAKCEYKGFPIVVSGRNPKLYGFIPRYDLEYVLKSYGGYDENTSTLKSSLSSRLLQQLKSRSVNRSPVSVNLGASLEFVGDIFAKVGPRYILVEKDNGTLVGIITKKDILRYEFAMEHAETGQKEQAQKSNEEQVDAKIWEFMVVIGTSARKNLGKLLHNDANRYIT</sequence>
<comment type="caution">
    <text evidence="4">The sequence shown here is derived from an EMBL/GenBank/DDBJ whole genome shotgun (WGS) entry which is preliminary data.</text>
</comment>
<dbReference type="InterPro" id="IPR000644">
    <property type="entry name" value="CBS_dom"/>
</dbReference>
<dbReference type="GO" id="GO:0006878">
    <property type="term" value="P:intracellular copper ion homeostasis"/>
    <property type="evidence" value="ECO:0007669"/>
    <property type="project" value="TreeGrafter"/>
</dbReference>
<keyword evidence="5" id="KW-1185">Reference proteome</keyword>
<dbReference type="Pfam" id="PF00571">
    <property type="entry name" value="CBS"/>
    <property type="match status" value="1"/>
</dbReference>
<evidence type="ECO:0000256" key="1">
    <source>
        <dbReference type="ARBA" id="ARBA00023065"/>
    </source>
</evidence>
<dbReference type="PANTHER" id="PTHR45711">
    <property type="entry name" value="CHLORIDE CHANNEL PROTEIN"/>
    <property type="match status" value="1"/>
</dbReference>
<dbReference type="GO" id="GO:0005247">
    <property type="term" value="F:voltage-gated chloride channel activity"/>
    <property type="evidence" value="ECO:0007669"/>
    <property type="project" value="TreeGrafter"/>
</dbReference>
<reference evidence="4 5" key="1">
    <citation type="journal article" date="2021" name="DNA Res.">
        <title>Genome analysis of Candida subhashii reveals its hybrid nature and dual mitochondrial genome conformations.</title>
        <authorList>
            <person name="Mixao V."/>
            <person name="Hegedusova E."/>
            <person name="Saus E."/>
            <person name="Pryszcz L.P."/>
            <person name="Cillingova A."/>
            <person name="Nosek J."/>
            <person name="Gabaldon T."/>
        </authorList>
    </citation>
    <scope>NUCLEOTIDE SEQUENCE [LARGE SCALE GENOMIC DNA]</scope>
    <source>
        <strain evidence="4 5">CBS 10753</strain>
    </source>
</reference>
<dbReference type="GO" id="GO:0005794">
    <property type="term" value="C:Golgi apparatus"/>
    <property type="evidence" value="ECO:0007669"/>
    <property type="project" value="TreeGrafter"/>
</dbReference>
<dbReference type="RefSeq" id="XP_049264680.1">
    <property type="nucleotide sequence ID" value="XM_049405709.1"/>
</dbReference>
<evidence type="ECO:0000259" key="3">
    <source>
        <dbReference type="PROSITE" id="PS51371"/>
    </source>
</evidence>
<dbReference type="OrthoDB" id="44789at2759"/>
<organism evidence="4 5">
    <name type="scientific">[Candida] subhashii</name>
    <dbReference type="NCBI Taxonomy" id="561895"/>
    <lineage>
        <taxon>Eukaryota</taxon>
        <taxon>Fungi</taxon>
        <taxon>Dikarya</taxon>
        <taxon>Ascomycota</taxon>
        <taxon>Saccharomycotina</taxon>
        <taxon>Pichiomycetes</taxon>
        <taxon>Debaryomycetaceae</taxon>
        <taxon>Spathaspora</taxon>
    </lineage>
</organism>
<protein>
    <recommendedName>
        <fullName evidence="3">CBS domain-containing protein</fullName>
    </recommendedName>
</protein>
<dbReference type="PANTHER" id="PTHR45711:SF9">
    <property type="entry name" value="ANION_PROTON EXCHANGE TRANSPORTER GEF1"/>
    <property type="match status" value="1"/>
</dbReference>
<evidence type="ECO:0000313" key="5">
    <source>
        <dbReference type="Proteomes" id="UP000694255"/>
    </source>
</evidence>
<dbReference type="CDD" id="cd04591">
    <property type="entry name" value="CBS_pair_voltage-gated_CLC_euk_bac"/>
    <property type="match status" value="1"/>
</dbReference>
<keyword evidence="1" id="KW-0813">Transport</keyword>
<dbReference type="AlphaFoldDB" id="A0A8J5QQ82"/>
<dbReference type="PROSITE" id="PS51371">
    <property type="entry name" value="CBS"/>
    <property type="match status" value="1"/>
</dbReference>
<dbReference type="GO" id="GO:0005783">
    <property type="term" value="C:endoplasmic reticulum"/>
    <property type="evidence" value="ECO:0007669"/>
    <property type="project" value="TreeGrafter"/>
</dbReference>
<proteinExistence type="predicted"/>
<dbReference type="InterPro" id="IPR001807">
    <property type="entry name" value="ClC"/>
</dbReference>
<evidence type="ECO:0000256" key="2">
    <source>
        <dbReference type="PROSITE-ProRule" id="PRU00703"/>
    </source>
</evidence>
<dbReference type="GO" id="GO:0006879">
    <property type="term" value="P:intracellular iron ion homeostasis"/>
    <property type="evidence" value="ECO:0007669"/>
    <property type="project" value="TreeGrafter"/>
</dbReference>
<dbReference type="GO" id="GO:0005886">
    <property type="term" value="C:plasma membrane"/>
    <property type="evidence" value="ECO:0007669"/>
    <property type="project" value="TreeGrafter"/>
</dbReference>
<dbReference type="Proteomes" id="UP000694255">
    <property type="component" value="Unassembled WGS sequence"/>
</dbReference>
<gene>
    <name evidence="4" type="ORF">J8A68_002004</name>
</gene>
<evidence type="ECO:0000313" key="4">
    <source>
        <dbReference type="EMBL" id="KAG7664448.1"/>
    </source>
</evidence>
<keyword evidence="1" id="KW-0406">Ion transport</keyword>
<dbReference type="Pfam" id="PF00654">
    <property type="entry name" value="Voltage_CLC"/>
    <property type="match status" value="1"/>
</dbReference>
<dbReference type="GeneID" id="73468805"/>
<dbReference type="GO" id="GO:0005769">
    <property type="term" value="C:early endosome"/>
    <property type="evidence" value="ECO:0007669"/>
    <property type="project" value="TreeGrafter"/>
</dbReference>